<dbReference type="GO" id="GO:0004065">
    <property type="term" value="F:arylsulfatase activity"/>
    <property type="evidence" value="ECO:0007669"/>
    <property type="project" value="TreeGrafter"/>
</dbReference>
<sequence length="465" mass="52847">MMNKPILLMGALLASTSVELSAQKNRENPNIVFVLADDMGIGDLGCYGQKKIKTPNIDQLAEKGLLFTNHYSGSTVSAPSRCCLLTGKHTGHAYIRGNKGIKSEEGFFDLHLPEEEVTVAEVLKEKGYATMCVGKWGLGGPHTTGSPVRKGFDYFFGYLSQGAAHRYYPEYLYENEDKVMLNKKVYSHFLIMEKGLNFIRENAHHPFFAYFAITPPHADLDYPDLGQYEDAFPETPFINNKQKGFKTQMKPKAAYASMVSEIDKNVGQIIRLLKEKGIWENTIFIFSSDNGVHCVGGHEPDFFDSNGPYRGYKRDLYEGGVRAPFIVNWPKMIKEKKTVEHITAFWDFLPTVTELVGAKKVKGIDGISYLPLLIGNGDVARNHEYIYYEFYEQGGKQSILKDGWKLVRLNMSKPGELQEELYYLPDDVGEEKNLIRQNSPKADELRKLAMKARTESEYFKWEEKK</sequence>
<dbReference type="CDD" id="cd16145">
    <property type="entry name" value="ARS_like"/>
    <property type="match status" value="1"/>
</dbReference>
<comment type="caution">
    <text evidence="6">The sequence shown here is derived from an EMBL/GenBank/DDBJ whole genome shotgun (WGS) entry which is preliminary data.</text>
</comment>
<reference evidence="6 7" key="1">
    <citation type="submission" date="2018-08" db="EMBL/GenBank/DDBJ databases">
        <title>A genome reference for cultivated species of the human gut microbiota.</title>
        <authorList>
            <person name="Zou Y."/>
            <person name="Xue W."/>
            <person name="Luo G."/>
        </authorList>
    </citation>
    <scope>NUCLEOTIDE SEQUENCE [LARGE SCALE GENOMIC DNA]</scope>
    <source>
        <strain evidence="6 7">AF24-29LB</strain>
    </source>
</reference>
<dbReference type="Gene3D" id="3.30.1120.10">
    <property type="match status" value="1"/>
</dbReference>
<evidence type="ECO:0000256" key="1">
    <source>
        <dbReference type="ARBA" id="ARBA00008779"/>
    </source>
</evidence>
<dbReference type="InterPro" id="IPR050738">
    <property type="entry name" value="Sulfatase"/>
</dbReference>
<dbReference type="EMBL" id="VVYP01000015">
    <property type="protein sequence ID" value="KAA5462773.1"/>
    <property type="molecule type" value="Genomic_DNA"/>
</dbReference>
<evidence type="ECO:0000256" key="2">
    <source>
        <dbReference type="ARBA" id="ARBA00022801"/>
    </source>
</evidence>
<evidence type="ECO:0000313" key="5">
    <source>
        <dbReference type="EMBL" id="KAA5462773.1"/>
    </source>
</evidence>
<dbReference type="EMBL" id="QRUO01000002">
    <property type="protein sequence ID" value="RGR73896.1"/>
    <property type="molecule type" value="Genomic_DNA"/>
</dbReference>
<dbReference type="Proteomes" id="UP000475905">
    <property type="component" value="Unassembled WGS sequence"/>
</dbReference>
<dbReference type="RefSeq" id="WP_122139002.1">
    <property type="nucleotide sequence ID" value="NZ_CAXSJX010000012.1"/>
</dbReference>
<evidence type="ECO:0000259" key="4">
    <source>
        <dbReference type="Pfam" id="PF00884"/>
    </source>
</evidence>
<dbReference type="SUPFAM" id="SSF53649">
    <property type="entry name" value="Alkaline phosphatase-like"/>
    <property type="match status" value="1"/>
</dbReference>
<gene>
    <name evidence="6" type="ORF">DWY26_03910</name>
    <name evidence="5" type="ORF">F2Y36_12830</name>
</gene>
<evidence type="ECO:0000313" key="7">
    <source>
        <dbReference type="Proteomes" id="UP000284205"/>
    </source>
</evidence>
<feature type="domain" description="Sulfatase N-terminal" evidence="4">
    <location>
        <begin position="29"/>
        <end position="357"/>
    </location>
</feature>
<dbReference type="Gene3D" id="3.40.720.10">
    <property type="entry name" value="Alkaline Phosphatase, subunit A"/>
    <property type="match status" value="1"/>
</dbReference>
<dbReference type="InterPro" id="IPR000917">
    <property type="entry name" value="Sulfatase_N"/>
</dbReference>
<name>A0A412G0E6_9BACE</name>
<evidence type="ECO:0000313" key="6">
    <source>
        <dbReference type="EMBL" id="RGR73896.1"/>
    </source>
</evidence>
<dbReference type="InterPro" id="IPR017850">
    <property type="entry name" value="Alkaline_phosphatase_core_sf"/>
</dbReference>
<dbReference type="Pfam" id="PF00884">
    <property type="entry name" value="Sulfatase"/>
    <property type="match status" value="1"/>
</dbReference>
<dbReference type="AlphaFoldDB" id="A0A412G0E6"/>
<dbReference type="PANTHER" id="PTHR42693">
    <property type="entry name" value="ARYLSULFATASE FAMILY MEMBER"/>
    <property type="match status" value="1"/>
</dbReference>
<dbReference type="Proteomes" id="UP000284205">
    <property type="component" value="Unassembled WGS sequence"/>
</dbReference>
<feature type="modified residue" description="3-oxoalanine (Ser)" evidence="3">
    <location>
        <position position="77"/>
    </location>
</feature>
<proteinExistence type="inferred from homology"/>
<comment type="similarity">
    <text evidence="1">Belongs to the sulfatase family.</text>
</comment>
<protein>
    <submittedName>
        <fullName evidence="6">Arylsulfatase</fullName>
    </submittedName>
</protein>
<organism evidence="6 7">
    <name type="scientific">Bacteroides caccae</name>
    <dbReference type="NCBI Taxonomy" id="47678"/>
    <lineage>
        <taxon>Bacteria</taxon>
        <taxon>Pseudomonadati</taxon>
        <taxon>Bacteroidota</taxon>
        <taxon>Bacteroidia</taxon>
        <taxon>Bacteroidales</taxon>
        <taxon>Bacteroidaceae</taxon>
        <taxon>Bacteroides</taxon>
    </lineage>
</organism>
<accession>A0A412G0E6</accession>
<reference evidence="5 8" key="2">
    <citation type="journal article" date="2019" name="Nat. Med.">
        <title>A library of human gut bacterial isolates paired with longitudinal multiomics data enables mechanistic microbiome research.</title>
        <authorList>
            <person name="Poyet M."/>
            <person name="Groussin M."/>
            <person name="Gibbons S.M."/>
            <person name="Avila-Pacheco J."/>
            <person name="Jiang X."/>
            <person name="Kearney S.M."/>
            <person name="Perrotta A.R."/>
            <person name="Berdy B."/>
            <person name="Zhao S."/>
            <person name="Lieberman T.D."/>
            <person name="Swanson P.K."/>
            <person name="Smith M."/>
            <person name="Roesemann S."/>
            <person name="Alexander J.E."/>
            <person name="Rich S.A."/>
            <person name="Livny J."/>
            <person name="Vlamakis H."/>
            <person name="Clish C."/>
            <person name="Bullock K."/>
            <person name="Deik A."/>
            <person name="Scott J."/>
            <person name="Pierce K.A."/>
            <person name="Xavier R.J."/>
            <person name="Alm E.J."/>
        </authorList>
    </citation>
    <scope>NUCLEOTIDE SEQUENCE [LARGE SCALE GENOMIC DNA]</scope>
    <source>
        <strain evidence="5 8">BIOML-A31</strain>
    </source>
</reference>
<evidence type="ECO:0000256" key="3">
    <source>
        <dbReference type="PIRSR" id="PIRSR600917-52"/>
    </source>
</evidence>
<keyword evidence="2" id="KW-0378">Hydrolase</keyword>
<dbReference type="PANTHER" id="PTHR42693:SF53">
    <property type="entry name" value="ENDO-4-O-SULFATASE"/>
    <property type="match status" value="1"/>
</dbReference>
<evidence type="ECO:0000313" key="8">
    <source>
        <dbReference type="Proteomes" id="UP000475905"/>
    </source>
</evidence>
<comment type="PTM">
    <text evidence="3">The conversion to 3-oxoalanine (also known as C-formylglycine, FGly), of a serine or cysteine residue in prokaryotes and of a cysteine residue in eukaryotes, is critical for catalytic activity.</text>
</comment>